<dbReference type="PANTHER" id="PTHR23098">
    <property type="entry name" value="AGAP001331-PA-RELATED"/>
    <property type="match status" value="1"/>
</dbReference>
<evidence type="ECO:0000256" key="3">
    <source>
        <dbReference type="ARBA" id="ARBA00023015"/>
    </source>
</evidence>
<dbReference type="PANTHER" id="PTHR23098:SF16">
    <property type="entry name" value="REGULATORY PROTEIN ZESTE"/>
    <property type="match status" value="1"/>
</dbReference>
<gene>
    <name evidence="8" type="ORF">AgaP_AGAP001331</name>
</gene>
<reference evidence="8" key="5">
    <citation type="submission" date="2011-05" db="EMBL/GenBank/DDBJ databases">
        <authorList>
            <consortium name="VectorBase"/>
        </authorList>
    </citation>
    <scope>NUCLEOTIDE SEQUENCE</scope>
    <source>
        <strain evidence="8">PEST</strain>
    </source>
</reference>
<evidence type="ECO:0000256" key="1">
    <source>
        <dbReference type="ARBA" id="ARBA00011764"/>
    </source>
</evidence>
<reference evidence="8 9" key="3">
    <citation type="journal article" date="2004" name="Trends Parasitol.">
        <title>The Anopheles gambiae genome: an update.</title>
        <authorList>
            <person name="Mongin E."/>
            <person name="Louis C."/>
            <person name="Holt R.A."/>
            <person name="Birney E."/>
            <person name="Collins F.H."/>
        </authorList>
    </citation>
    <scope>NUCLEOTIDE SEQUENCE</scope>
    <source>
        <strain evidence="8 9">PEST</strain>
    </source>
</reference>
<evidence type="ECO:0000256" key="4">
    <source>
        <dbReference type="ARBA" id="ARBA00023125"/>
    </source>
</evidence>
<dbReference type="InterPro" id="IPR028002">
    <property type="entry name" value="Myb_DNA-bind_5"/>
</dbReference>
<organism evidence="8">
    <name type="scientific">Anopheles gambiae</name>
    <name type="common">African malaria mosquito</name>
    <dbReference type="NCBI Taxonomy" id="7165"/>
    <lineage>
        <taxon>Eukaryota</taxon>
        <taxon>Metazoa</taxon>
        <taxon>Ecdysozoa</taxon>
        <taxon>Arthropoda</taxon>
        <taxon>Hexapoda</taxon>
        <taxon>Insecta</taxon>
        <taxon>Pterygota</taxon>
        <taxon>Neoptera</taxon>
        <taxon>Endopterygota</taxon>
        <taxon>Diptera</taxon>
        <taxon>Nematocera</taxon>
        <taxon>Culicoidea</taxon>
        <taxon>Culicidae</taxon>
        <taxon>Anophelinae</taxon>
        <taxon>Anopheles</taxon>
    </lineage>
</organism>
<dbReference type="VEuPathDB" id="VectorBase:AGAP001331"/>
<keyword evidence="5" id="KW-0804">Transcription</keyword>
<evidence type="ECO:0000259" key="7">
    <source>
        <dbReference type="Pfam" id="PF13873"/>
    </source>
</evidence>
<reference evidence="8 10" key="1">
    <citation type="journal article" date="2002" name="Science">
        <title>The genome sequence of the malaria mosquito Anopheles gambiae.</title>
        <authorList>
            <person name="Holt R.A."/>
            <person name="Subramanian G.M."/>
            <person name="Halpern A."/>
            <person name="Sutton G.G."/>
            <person name="Charlab R."/>
            <person name="Nusskern D.R."/>
            <person name="Wincker P."/>
            <person name="Clark A.G."/>
            <person name="Ribeiro J.M."/>
            <person name="Wides R."/>
            <person name="Salzberg S.L."/>
            <person name="Loftus B."/>
            <person name="Yandell M."/>
            <person name="Majoros W.H."/>
            <person name="Rusch D.B."/>
            <person name="Lai Z."/>
            <person name="Kraft C.L."/>
            <person name="Abril J.F."/>
            <person name="Anthouard V."/>
            <person name="Arensburger P."/>
            <person name="Atkinson P.W."/>
            <person name="Baden H."/>
            <person name="de Berardinis V."/>
            <person name="Baldwin D."/>
            <person name="Benes V."/>
            <person name="Biedler J."/>
            <person name="Blass C."/>
            <person name="Bolanos R."/>
            <person name="Boscus D."/>
            <person name="Barnstead M."/>
            <person name="Cai S."/>
            <person name="Center A."/>
            <person name="Chaturverdi K."/>
            <person name="Christophides G.K."/>
            <person name="Chrystal M.A."/>
            <person name="Clamp M."/>
            <person name="Cravchik A."/>
            <person name="Curwen V."/>
            <person name="Dana A."/>
            <person name="Delcher A."/>
            <person name="Dew I."/>
            <person name="Evans C.A."/>
            <person name="Flanigan M."/>
            <person name="Grundschober-Freimoser A."/>
            <person name="Friedli L."/>
            <person name="Gu Z."/>
            <person name="Guan P."/>
            <person name="Guigo R."/>
            <person name="Hillenmeyer M.E."/>
            <person name="Hladun S.L."/>
            <person name="Hogan J.R."/>
            <person name="Hong Y.S."/>
            <person name="Hoover J."/>
            <person name="Jaillon O."/>
            <person name="Ke Z."/>
            <person name="Kodira C."/>
            <person name="Kokoza E."/>
            <person name="Koutsos A."/>
            <person name="Letunic I."/>
            <person name="Levitsky A."/>
            <person name="Liang Y."/>
            <person name="Lin J.J."/>
            <person name="Lobo N.F."/>
            <person name="Lopez J.R."/>
            <person name="Malek J.A."/>
            <person name="McIntosh T.C."/>
            <person name="Meister S."/>
            <person name="Miller J."/>
            <person name="Mobarry C."/>
            <person name="Mongin E."/>
            <person name="Murphy S.D."/>
            <person name="O'Brochta D.A."/>
            <person name="Pfannkoch C."/>
            <person name="Qi R."/>
            <person name="Regier M.A."/>
            <person name="Remington K."/>
            <person name="Shao H."/>
            <person name="Sharakhova M.V."/>
            <person name="Sitter C.D."/>
            <person name="Shetty J."/>
            <person name="Smith T.J."/>
            <person name="Strong R."/>
            <person name="Sun J."/>
            <person name="Thomasova D."/>
            <person name="Ton L.Q."/>
            <person name="Topalis P."/>
            <person name="Tu Z."/>
            <person name="Unger M.F."/>
            <person name="Walenz B."/>
            <person name="Wang A."/>
            <person name="Wang J."/>
            <person name="Wang M."/>
            <person name="Wang X."/>
            <person name="Woodford K.J."/>
            <person name="Wortman J.R."/>
            <person name="Wu M."/>
            <person name="Yao A."/>
            <person name="Zdobnov E.M."/>
            <person name="Zhang H."/>
            <person name="Zhao Q."/>
            <person name="Zhao S."/>
            <person name="Zhu S.C."/>
            <person name="Zhimulev I."/>
            <person name="Coluzzi M."/>
            <person name="della Torre A."/>
            <person name="Roth C.W."/>
            <person name="Louis C."/>
            <person name="Kalush F."/>
            <person name="Mural R.J."/>
            <person name="Myers E.W."/>
            <person name="Adams M.D."/>
            <person name="Smith H.O."/>
            <person name="Broder S."/>
            <person name="Gardner M.J."/>
            <person name="Fraser C.M."/>
            <person name="Birney E."/>
            <person name="Bork P."/>
            <person name="Brey P.T."/>
            <person name="Venter J.C."/>
            <person name="Weissenbach J."/>
            <person name="Kafatos F.C."/>
            <person name="Collins F.H."/>
            <person name="Hoffman S.L."/>
        </authorList>
    </citation>
    <scope>NUCLEOTIDE SEQUENCE [LARGE SCALE GENOMIC DNA]</scope>
    <source>
        <strain evidence="8 10">PEST</strain>
    </source>
</reference>
<comment type="function">
    <text evidence="6">Involved in transvection phenomena (= synapsis-dependent gene expression), where the synaptic pairing of chromosomes carrying genes with which zeste interacts influences the expression of these genes. Zeste binds to DNA and stimulates transcription from a nearby promoter.</text>
</comment>
<reference evidence="8" key="2">
    <citation type="submission" date="2002-03" db="EMBL/GenBank/DDBJ databases">
        <authorList>
            <consortium name="The Anopheles Genome Sequencing Consortium"/>
        </authorList>
    </citation>
    <scope>NUCLEOTIDE SEQUENCE</scope>
    <source>
        <strain evidence="8">PEST</strain>
    </source>
</reference>
<dbReference type="VEuPathDB" id="VectorBase:AGAMI1_010458"/>
<sequence>MDPALHSIRGFSASTVCKKKRIKNVQKLELVRLMKANFLFIRGKHAIPRSEKSRADVWKVIAGRLNSLGPPVQSAEAWQRRWNDMRSATKSKMAKIQNYVREHGEDCPYELNLVERLIWETFSVKPDEYMRELNMKMWREKQQKCAGPTVGDSVSSCSSQLSVEQSFDMGWNQVETTVHDTGATGWSSSSFAFNDSEGGVMENTNRTSQPDQSFGPPAQTMEMNYAGYSGVSTSSNLIPSGSTDLVPGSNMLRELNKLFDLVLKQNEEILALLRQPAGNERW</sequence>
<proteinExistence type="predicted"/>
<dbReference type="EnsemblMetazoa" id="AGAP001331-RA">
    <property type="protein sequence ID" value="AGAP001331-PA"/>
    <property type="gene ID" value="AGAP001331"/>
</dbReference>
<dbReference type="GO" id="GO:0005634">
    <property type="term" value="C:nucleus"/>
    <property type="evidence" value="ECO:0000318"/>
    <property type="project" value="GO_Central"/>
</dbReference>
<dbReference type="Pfam" id="PF13873">
    <property type="entry name" value="Myb_DNA-bind_5"/>
    <property type="match status" value="1"/>
</dbReference>
<evidence type="ECO:0000256" key="6">
    <source>
        <dbReference type="ARBA" id="ARBA00025466"/>
    </source>
</evidence>
<accession>A7UVP2</accession>
<keyword evidence="4" id="KW-0238">DNA-binding</keyword>
<evidence type="ECO:0000256" key="2">
    <source>
        <dbReference type="ARBA" id="ARBA00016807"/>
    </source>
</evidence>
<evidence type="ECO:0000313" key="9">
    <source>
        <dbReference type="EnsemblMetazoa" id="AGAP001331-PA"/>
    </source>
</evidence>
<dbReference type="AlphaFoldDB" id="A7UVP2"/>
<dbReference type="GO" id="GO:0003677">
    <property type="term" value="F:DNA binding"/>
    <property type="evidence" value="ECO:0007669"/>
    <property type="project" value="UniProtKB-KW"/>
</dbReference>
<protein>
    <recommendedName>
        <fullName evidence="2">Regulatory protein zeste</fullName>
    </recommendedName>
</protein>
<reference evidence="8" key="4">
    <citation type="journal article" date="2007" name="Genome Biol.">
        <title>Update of the Anopheles gambiae PEST genome assembly.</title>
        <authorList>
            <person name="Sharakhova M.V."/>
            <person name="Hammond M.P."/>
            <person name="Lobo N.F."/>
            <person name="Krzywinski J."/>
            <person name="Unger M.F."/>
            <person name="Hillenmeyer M.E."/>
            <person name="Bruggner R.V."/>
            <person name="Birney E."/>
            <person name="Collins F.H."/>
        </authorList>
    </citation>
    <scope>NUCLEOTIDE SEQUENCE</scope>
    <source>
        <strain evidence="8">PEST</strain>
    </source>
</reference>
<dbReference type="PaxDb" id="7165-AGAP001331-PA"/>
<dbReference type="HOGENOM" id="CLU_987729_0_0_1"/>
<keyword evidence="3" id="KW-0805">Transcription regulation</keyword>
<comment type="subunit">
    <text evidence="1">Self-associates forming complexes of several hundred monomers.</text>
</comment>
<evidence type="ECO:0000313" key="10">
    <source>
        <dbReference type="Proteomes" id="UP000007062"/>
    </source>
</evidence>
<evidence type="ECO:0000313" key="8">
    <source>
        <dbReference type="EMBL" id="EDO63266.1"/>
    </source>
</evidence>
<dbReference type="Proteomes" id="UP000007062">
    <property type="component" value="Chromosome 2R"/>
</dbReference>
<evidence type="ECO:0000256" key="5">
    <source>
        <dbReference type="ARBA" id="ARBA00023163"/>
    </source>
</evidence>
<keyword evidence="10" id="KW-1185">Reference proteome</keyword>
<name>A7UVP2_ANOGA</name>
<feature type="domain" description="Myb/SANT-like DNA-binding" evidence="7">
    <location>
        <begin position="19"/>
        <end position="95"/>
    </location>
</feature>
<dbReference type="EMBL" id="AAAB01008987">
    <property type="protein sequence ID" value="EDO63266.1"/>
    <property type="molecule type" value="Genomic_DNA"/>
</dbReference>
<reference evidence="9" key="6">
    <citation type="submission" date="2020-05" db="UniProtKB">
        <authorList>
            <consortium name="EnsemblMetazoa"/>
        </authorList>
    </citation>
    <scope>IDENTIFICATION</scope>
    <source>
        <strain evidence="9">PEST</strain>
    </source>
</reference>